<keyword evidence="2" id="KW-1185">Reference proteome</keyword>
<dbReference type="PANTHER" id="PTHR42052:SF1">
    <property type="entry name" value="ABM DOMAIN-CONTAINING PROTEIN"/>
    <property type="match status" value="1"/>
</dbReference>
<gene>
    <name evidence="1" type="ORF">HD556DRAFT_406336</name>
</gene>
<dbReference type="OrthoDB" id="3542212at2759"/>
<evidence type="ECO:0000313" key="2">
    <source>
        <dbReference type="Proteomes" id="UP000719766"/>
    </source>
</evidence>
<dbReference type="AlphaFoldDB" id="A0A9P7ARD4"/>
<evidence type="ECO:0000313" key="1">
    <source>
        <dbReference type="EMBL" id="KAG1794862.1"/>
    </source>
</evidence>
<organism evidence="1 2">
    <name type="scientific">Suillus plorans</name>
    <dbReference type="NCBI Taxonomy" id="116603"/>
    <lineage>
        <taxon>Eukaryota</taxon>
        <taxon>Fungi</taxon>
        <taxon>Dikarya</taxon>
        <taxon>Basidiomycota</taxon>
        <taxon>Agaricomycotina</taxon>
        <taxon>Agaricomycetes</taxon>
        <taxon>Agaricomycetidae</taxon>
        <taxon>Boletales</taxon>
        <taxon>Suillineae</taxon>
        <taxon>Suillaceae</taxon>
        <taxon>Suillus</taxon>
    </lineage>
</organism>
<proteinExistence type="predicted"/>
<dbReference type="EMBL" id="JABBWE010000024">
    <property type="protein sequence ID" value="KAG1794862.1"/>
    <property type="molecule type" value="Genomic_DNA"/>
</dbReference>
<dbReference type="Proteomes" id="UP000719766">
    <property type="component" value="Unassembled WGS sequence"/>
</dbReference>
<accession>A0A9P7ARD4</accession>
<evidence type="ECO:0008006" key="3">
    <source>
        <dbReference type="Google" id="ProtNLM"/>
    </source>
</evidence>
<dbReference type="GeneID" id="64604284"/>
<reference evidence="1" key="1">
    <citation type="journal article" date="2020" name="New Phytol.">
        <title>Comparative genomics reveals dynamic genome evolution in host specialist ectomycorrhizal fungi.</title>
        <authorList>
            <person name="Lofgren L.A."/>
            <person name="Nguyen N.H."/>
            <person name="Vilgalys R."/>
            <person name="Ruytinx J."/>
            <person name="Liao H.L."/>
            <person name="Branco S."/>
            <person name="Kuo A."/>
            <person name="LaButti K."/>
            <person name="Lipzen A."/>
            <person name="Andreopoulos W."/>
            <person name="Pangilinan J."/>
            <person name="Riley R."/>
            <person name="Hundley H."/>
            <person name="Na H."/>
            <person name="Barry K."/>
            <person name="Grigoriev I.V."/>
            <person name="Stajich J.E."/>
            <person name="Kennedy P.G."/>
        </authorList>
    </citation>
    <scope>NUCLEOTIDE SEQUENCE</scope>
    <source>
        <strain evidence="1">S12</strain>
    </source>
</reference>
<name>A0A9P7ARD4_9AGAM</name>
<comment type="caution">
    <text evidence="1">The sequence shown here is derived from an EMBL/GenBank/DDBJ whole genome shotgun (WGS) entry which is preliminary data.</text>
</comment>
<dbReference type="PANTHER" id="PTHR42052">
    <property type="entry name" value="ABM DOMAIN-CONTAINING PROTEIN"/>
    <property type="match status" value="1"/>
</dbReference>
<sequence length="182" mass="20116">MPVTEFASLSLIPPNTLSDPHVIDFFSKVSSWQSSSSGYPLTFFTNSAEPAEIYLITGWDDVRAHERWIASSRNQELLQIAEGFLNIIGMVHLDLDFNEFPAGAESLVYVRSTGAAKGLSDEAKAKSVTSIRCGWTGNGRDVQEIGTRVYYFAESDTHLEDGGKEDTAAVHARTHLKRVKFT</sequence>
<protein>
    <recommendedName>
        <fullName evidence="3">ABM domain-containing protein</fullName>
    </recommendedName>
</protein>
<dbReference type="RefSeq" id="XP_041160901.1">
    <property type="nucleotide sequence ID" value="XM_041310520.1"/>
</dbReference>